<dbReference type="AlphaFoldDB" id="A0AAV3P930"/>
<dbReference type="Proteomes" id="UP001454036">
    <property type="component" value="Unassembled WGS sequence"/>
</dbReference>
<evidence type="ECO:0000313" key="1">
    <source>
        <dbReference type="EMBL" id="GAA0148222.1"/>
    </source>
</evidence>
<dbReference type="EMBL" id="BAABME010001203">
    <property type="protein sequence ID" value="GAA0148222.1"/>
    <property type="molecule type" value="Genomic_DNA"/>
</dbReference>
<reference evidence="1 2" key="1">
    <citation type="submission" date="2024-01" db="EMBL/GenBank/DDBJ databases">
        <title>The complete chloroplast genome sequence of Lithospermum erythrorhizon: insights into the phylogenetic relationship among Boraginaceae species and the maternal lineages of purple gromwells.</title>
        <authorList>
            <person name="Okada T."/>
            <person name="Watanabe K."/>
        </authorList>
    </citation>
    <scope>NUCLEOTIDE SEQUENCE [LARGE SCALE GENOMIC DNA]</scope>
</reference>
<evidence type="ECO:0008006" key="3">
    <source>
        <dbReference type="Google" id="ProtNLM"/>
    </source>
</evidence>
<dbReference type="Pfam" id="PF14223">
    <property type="entry name" value="Retrotran_gag_2"/>
    <property type="match status" value="1"/>
</dbReference>
<keyword evidence="2" id="KW-1185">Reference proteome</keyword>
<proteinExistence type="predicted"/>
<protein>
    <recommendedName>
        <fullName evidence="3">DUF4219 domain-containing protein</fullName>
    </recommendedName>
</protein>
<sequence>MSEDKGSSNIPHFDGKHYAHWSEVMENFLRAKGYWGVVERGLGEPIDGTMLSDNQQALLDEARLHDHKDSLKRKYGGNEKVKKSLCNMLRREFEMLEMTNKETISEYFAKVTQVANKLRSNGEAMTDTKIVQKILRTLTDKYTYIVVSIEESNDIETMTVDELQGSLTMHE</sequence>
<dbReference type="PANTHER" id="PTHR35317:SF27">
    <property type="entry name" value="RETROVIRUS-RELATED POL POLYPROTEIN FROM TRANSPOSON TNT 1-94"/>
    <property type="match status" value="1"/>
</dbReference>
<gene>
    <name evidence="1" type="ORF">LIER_07728</name>
</gene>
<comment type="caution">
    <text evidence="1">The sequence shown here is derived from an EMBL/GenBank/DDBJ whole genome shotgun (WGS) entry which is preliminary data.</text>
</comment>
<evidence type="ECO:0000313" key="2">
    <source>
        <dbReference type="Proteomes" id="UP001454036"/>
    </source>
</evidence>
<dbReference type="PANTHER" id="PTHR35317">
    <property type="entry name" value="OS04G0629600 PROTEIN"/>
    <property type="match status" value="1"/>
</dbReference>
<name>A0AAV3P930_LITER</name>
<accession>A0AAV3P930</accession>
<organism evidence="1 2">
    <name type="scientific">Lithospermum erythrorhizon</name>
    <name type="common">Purple gromwell</name>
    <name type="synonym">Lithospermum officinale var. erythrorhizon</name>
    <dbReference type="NCBI Taxonomy" id="34254"/>
    <lineage>
        <taxon>Eukaryota</taxon>
        <taxon>Viridiplantae</taxon>
        <taxon>Streptophyta</taxon>
        <taxon>Embryophyta</taxon>
        <taxon>Tracheophyta</taxon>
        <taxon>Spermatophyta</taxon>
        <taxon>Magnoliopsida</taxon>
        <taxon>eudicotyledons</taxon>
        <taxon>Gunneridae</taxon>
        <taxon>Pentapetalae</taxon>
        <taxon>asterids</taxon>
        <taxon>lamiids</taxon>
        <taxon>Boraginales</taxon>
        <taxon>Boraginaceae</taxon>
        <taxon>Boraginoideae</taxon>
        <taxon>Lithospermeae</taxon>
        <taxon>Lithospermum</taxon>
    </lineage>
</organism>